<reference evidence="2 3" key="1">
    <citation type="submission" date="2023-03" db="EMBL/GenBank/DDBJ databases">
        <title>Thalassotalea loyana LMG 22536T draft genome sequence.</title>
        <authorList>
            <person name="Sawabe T."/>
        </authorList>
    </citation>
    <scope>NUCLEOTIDE SEQUENCE [LARGE SCALE GENOMIC DNA]</scope>
    <source>
        <strain evidence="2 3">LMG 22536</strain>
    </source>
</reference>
<evidence type="ECO:0000313" key="2">
    <source>
        <dbReference type="EMBL" id="GLX85231.1"/>
    </source>
</evidence>
<dbReference type="Pfam" id="PF01863">
    <property type="entry name" value="YgjP-like"/>
    <property type="match status" value="1"/>
</dbReference>
<dbReference type="Gene3D" id="3.30.2010.10">
    <property type="entry name" value="Metalloproteases ('zincins'), catalytic domain"/>
    <property type="match status" value="1"/>
</dbReference>
<proteinExistence type="predicted"/>
<gene>
    <name evidence="2" type="ORF">tloyanaT_14830</name>
</gene>
<organism evidence="2 3">
    <name type="scientific">Thalassotalea loyana</name>
    <dbReference type="NCBI Taxonomy" id="280483"/>
    <lineage>
        <taxon>Bacteria</taxon>
        <taxon>Pseudomonadati</taxon>
        <taxon>Pseudomonadota</taxon>
        <taxon>Gammaproteobacteria</taxon>
        <taxon>Alteromonadales</taxon>
        <taxon>Colwelliaceae</taxon>
        <taxon>Thalassotalea</taxon>
    </lineage>
</organism>
<keyword evidence="3" id="KW-1185">Reference proteome</keyword>
<dbReference type="InterPro" id="IPR002725">
    <property type="entry name" value="YgjP-like_metallopeptidase"/>
</dbReference>
<dbReference type="PANTHER" id="PTHR30399">
    <property type="entry name" value="UNCHARACTERIZED PROTEIN YGJP"/>
    <property type="match status" value="1"/>
</dbReference>
<protein>
    <recommendedName>
        <fullName evidence="1">YgjP-like metallopeptidase domain-containing protein</fullName>
    </recommendedName>
</protein>
<accession>A0ABQ6HEC3</accession>
<dbReference type="CDD" id="cd07344">
    <property type="entry name" value="M48_yhfN_like"/>
    <property type="match status" value="1"/>
</dbReference>
<comment type="caution">
    <text evidence="2">The sequence shown here is derived from an EMBL/GenBank/DDBJ whole genome shotgun (WGS) entry which is preliminary data.</text>
</comment>
<evidence type="ECO:0000313" key="3">
    <source>
        <dbReference type="Proteomes" id="UP001157134"/>
    </source>
</evidence>
<sequence length="230" mass="27133">MFSYQLARSAKRKTLAISVKEGQVFVRAPHFLSQAQIDEFLLQKSQWIGQKLQRSISEIATKQELFKDGTSVMFDGKLTEITYISKAKSPVIYHDSRLFVEVSDEIQEADRAQFVKEQLASYFQEVIETKIFNRLPYWVEQTKLTPVDFKVRQYKSRWGSCNSRRQLTFNSLLAMMSDHTIDYIIVHELCHLRHMNHSSAFWQLVGQYMPDFNEHRQWIKTHQRSLSVFA</sequence>
<dbReference type="EMBL" id="BSSV01000002">
    <property type="protein sequence ID" value="GLX85231.1"/>
    <property type="molecule type" value="Genomic_DNA"/>
</dbReference>
<dbReference type="RefSeq" id="WP_284297127.1">
    <property type="nucleotide sequence ID" value="NZ_BSSV01000002.1"/>
</dbReference>
<dbReference type="PANTHER" id="PTHR30399:SF1">
    <property type="entry name" value="UTP PYROPHOSPHATASE"/>
    <property type="match status" value="1"/>
</dbReference>
<name>A0ABQ6HEC3_9GAMM</name>
<feature type="domain" description="YgjP-like metallopeptidase" evidence="1">
    <location>
        <begin position="13"/>
        <end position="222"/>
    </location>
</feature>
<evidence type="ECO:0000259" key="1">
    <source>
        <dbReference type="Pfam" id="PF01863"/>
    </source>
</evidence>
<dbReference type="InterPro" id="IPR053136">
    <property type="entry name" value="UTP_pyrophosphatase-like"/>
</dbReference>
<dbReference type="Proteomes" id="UP001157134">
    <property type="component" value="Unassembled WGS sequence"/>
</dbReference>